<keyword evidence="3" id="KW-1185">Reference proteome</keyword>
<evidence type="ECO:0000313" key="3">
    <source>
        <dbReference type="Proteomes" id="UP001144673"/>
    </source>
</evidence>
<evidence type="ECO:0000256" key="1">
    <source>
        <dbReference type="SAM" id="MobiDB-lite"/>
    </source>
</evidence>
<accession>A0A9W8UQS7</accession>
<protein>
    <submittedName>
        <fullName evidence="2">Uncharacterized protein</fullName>
    </submittedName>
</protein>
<feature type="region of interest" description="Disordered" evidence="1">
    <location>
        <begin position="1"/>
        <end position="60"/>
    </location>
</feature>
<evidence type="ECO:0000313" key="2">
    <source>
        <dbReference type="EMBL" id="KAJ4159436.1"/>
    </source>
</evidence>
<dbReference type="GeneID" id="80895497"/>
<proteinExistence type="predicted"/>
<organism evidence="2 3">
    <name type="scientific">Akanthomyces muscarius</name>
    <name type="common">Entomopathogenic fungus</name>
    <name type="synonym">Lecanicillium muscarium</name>
    <dbReference type="NCBI Taxonomy" id="2231603"/>
    <lineage>
        <taxon>Eukaryota</taxon>
        <taxon>Fungi</taxon>
        <taxon>Dikarya</taxon>
        <taxon>Ascomycota</taxon>
        <taxon>Pezizomycotina</taxon>
        <taxon>Sordariomycetes</taxon>
        <taxon>Hypocreomycetidae</taxon>
        <taxon>Hypocreales</taxon>
        <taxon>Cordycipitaceae</taxon>
        <taxon>Akanthomyces</taxon>
    </lineage>
</organism>
<dbReference type="AlphaFoldDB" id="A0A9W8UQS7"/>
<sequence length="158" mass="16494">MTALRTTESSSLSRPATAASTLSGSADLPPSASTTALRTAELSSSTSTATAASTSSGSVNLLPSVSTAALRTYQRSSSSRPNRQCFAHPRHYPQAAPPPLRAARQHLVSRATIIASTLALTVAHRTSLSSSGLNDGPSHILVPVAKPPRHLFDDPWRN</sequence>
<feature type="compositionally biased region" description="Polar residues" evidence="1">
    <location>
        <begin position="72"/>
        <end position="82"/>
    </location>
</feature>
<comment type="caution">
    <text evidence="2">The sequence shown here is derived from an EMBL/GenBank/DDBJ whole genome shotgun (WGS) entry which is preliminary data.</text>
</comment>
<dbReference type="RefSeq" id="XP_056057435.1">
    <property type="nucleotide sequence ID" value="XM_056197230.1"/>
</dbReference>
<feature type="compositionally biased region" description="Polar residues" evidence="1">
    <location>
        <begin position="1"/>
        <end position="24"/>
    </location>
</feature>
<dbReference type="EMBL" id="JAJHUN010000005">
    <property type="protein sequence ID" value="KAJ4159436.1"/>
    <property type="molecule type" value="Genomic_DNA"/>
</dbReference>
<reference evidence="2" key="1">
    <citation type="journal article" date="2023" name="Access Microbiol">
        <title>De-novo genome assembly for Akanthomyces muscarius, a biocontrol agent of insect agricultural pests.</title>
        <authorList>
            <person name="Erdos Z."/>
            <person name="Studholme D.J."/>
            <person name="Raymond B."/>
            <person name="Sharma M."/>
        </authorList>
    </citation>
    <scope>NUCLEOTIDE SEQUENCE</scope>
    <source>
        <strain evidence="2">Ve6</strain>
    </source>
</reference>
<dbReference type="Proteomes" id="UP001144673">
    <property type="component" value="Unassembled WGS sequence"/>
</dbReference>
<feature type="compositionally biased region" description="Low complexity" evidence="1">
    <location>
        <begin position="31"/>
        <end position="58"/>
    </location>
</feature>
<name>A0A9W8UQS7_AKAMU</name>
<feature type="region of interest" description="Disordered" evidence="1">
    <location>
        <begin position="72"/>
        <end position="99"/>
    </location>
</feature>
<dbReference type="KEGG" id="amus:LMH87_008338"/>
<gene>
    <name evidence="2" type="ORF">LMH87_008338</name>
</gene>